<dbReference type="RefSeq" id="WP_345452231.1">
    <property type="nucleotide sequence ID" value="NZ_BAABKK010000031.1"/>
</dbReference>
<comment type="caution">
    <text evidence="2">The sequence shown here is derived from an EMBL/GenBank/DDBJ whole genome shotgun (WGS) entry which is preliminary data.</text>
</comment>
<organism evidence="2 3">
    <name type="scientific">Arthrobacter gyeryongensis</name>
    <dbReference type="NCBI Taxonomy" id="1650592"/>
    <lineage>
        <taxon>Bacteria</taxon>
        <taxon>Bacillati</taxon>
        <taxon>Actinomycetota</taxon>
        <taxon>Actinomycetes</taxon>
        <taxon>Micrococcales</taxon>
        <taxon>Micrococcaceae</taxon>
        <taxon>Arthrobacter</taxon>
    </lineage>
</organism>
<evidence type="ECO:0000313" key="2">
    <source>
        <dbReference type="EMBL" id="GAA5200029.1"/>
    </source>
</evidence>
<reference evidence="3" key="1">
    <citation type="journal article" date="2019" name="Int. J. Syst. Evol. Microbiol.">
        <title>The Global Catalogue of Microorganisms (GCM) 10K type strain sequencing project: providing services to taxonomists for standard genome sequencing and annotation.</title>
        <authorList>
            <consortium name="The Broad Institute Genomics Platform"/>
            <consortium name="The Broad Institute Genome Sequencing Center for Infectious Disease"/>
            <person name="Wu L."/>
            <person name="Ma J."/>
        </authorList>
    </citation>
    <scope>NUCLEOTIDE SEQUENCE [LARGE SCALE GENOMIC DNA]</scope>
    <source>
        <strain evidence="3">JCM 18514</strain>
    </source>
</reference>
<keyword evidence="3" id="KW-1185">Reference proteome</keyword>
<dbReference type="EMBL" id="BAABKK010000031">
    <property type="protein sequence ID" value="GAA5200029.1"/>
    <property type="molecule type" value="Genomic_DNA"/>
</dbReference>
<proteinExistence type="predicted"/>
<dbReference type="InterPro" id="IPR032710">
    <property type="entry name" value="NTF2-like_dom_sf"/>
</dbReference>
<accession>A0ABP9SP26</accession>
<dbReference type="Gene3D" id="3.10.450.50">
    <property type="match status" value="1"/>
</dbReference>
<dbReference type="Proteomes" id="UP001500200">
    <property type="component" value="Unassembled WGS sequence"/>
</dbReference>
<protein>
    <recommendedName>
        <fullName evidence="1">DUF4440 domain-containing protein</fullName>
    </recommendedName>
</protein>
<evidence type="ECO:0000313" key="3">
    <source>
        <dbReference type="Proteomes" id="UP001500200"/>
    </source>
</evidence>
<sequence>MLVQARAALNAIVNGDPSGYKAIFSEGEDITLGNPFGGFGRGKAAVYEQLERAASYFRDGELVSFETIAKDVGEVLAYTVEIERFRVKVGGQDDLSDVAIRVTCVYRREADGWKLLHRHADPRVG</sequence>
<evidence type="ECO:0000259" key="1">
    <source>
        <dbReference type="Pfam" id="PF14534"/>
    </source>
</evidence>
<dbReference type="Pfam" id="PF14534">
    <property type="entry name" value="DUF4440"/>
    <property type="match status" value="1"/>
</dbReference>
<dbReference type="InterPro" id="IPR027843">
    <property type="entry name" value="DUF4440"/>
</dbReference>
<gene>
    <name evidence="2" type="ORF">GCM10023346_41140</name>
</gene>
<dbReference type="SUPFAM" id="SSF54427">
    <property type="entry name" value="NTF2-like"/>
    <property type="match status" value="1"/>
</dbReference>
<name>A0ABP9SP26_9MICC</name>
<feature type="domain" description="DUF4440" evidence="1">
    <location>
        <begin position="6"/>
        <end position="115"/>
    </location>
</feature>